<dbReference type="Proteomes" id="UP001225316">
    <property type="component" value="Unassembled WGS sequence"/>
</dbReference>
<reference evidence="2 3" key="1">
    <citation type="submission" date="2023-04" db="EMBL/GenBank/DDBJ databases">
        <title>A novel bacteria isolated from coastal sediment.</title>
        <authorList>
            <person name="Liu X.-J."/>
            <person name="Du Z.-J."/>
        </authorList>
    </citation>
    <scope>NUCLEOTIDE SEQUENCE [LARGE SCALE GENOMIC DNA]</scope>
    <source>
        <strain evidence="2 3">SDUM461003</strain>
    </source>
</reference>
<evidence type="ECO:0000313" key="2">
    <source>
        <dbReference type="EMBL" id="MDQ8206180.1"/>
    </source>
</evidence>
<evidence type="ECO:0000259" key="1">
    <source>
        <dbReference type="Pfam" id="PF20247"/>
    </source>
</evidence>
<sequence>MSNTSPITTLGGILEGFLTHEKKMIAEFEQKHGKIPHGPTIGDTYEGLTTELLSKAIPEEFNLRITNGFIIGKDGSKSGQIDCMLVRGAGSPIPKTDSEIMPIENVLAVLEVKKTLYGGDFADVLDHFDQLMVLEPNHSKPIPAGDIFRTFSQITGLRIEKHEEIREHDFHHRLVYHSLVSELIRPVRIAIGYDGFKKESGFRKSFIGLIEGHTGRKWIPPTSWPDLIISGEFSMVKMNGRPYVAPSRDDYWNLFATSRVKPIHLLLELLYTRISKDLGLVEFWGEDLELEVFNHFLQAKAIDRDGKQGWDWLYLELDEKKLGEGTVTKPWAPYFPDKGEVVLFSLLANLEGGVEINMIKEGLAERAEALIEKVKKTGLVASRGDKLFLTTEQLRMGFLCDGRCFVGEDNTGRLSRWAIKETGRLKKESNL</sequence>
<dbReference type="EMBL" id="JARXHW010000002">
    <property type="protein sequence ID" value="MDQ8206180.1"/>
    <property type="molecule type" value="Genomic_DNA"/>
</dbReference>
<accession>A0ABU1ASR1</accession>
<organism evidence="2 3">
    <name type="scientific">Thalassobacterium maritimum</name>
    <dbReference type="NCBI Taxonomy" id="3041265"/>
    <lineage>
        <taxon>Bacteria</taxon>
        <taxon>Pseudomonadati</taxon>
        <taxon>Verrucomicrobiota</taxon>
        <taxon>Opitutia</taxon>
        <taxon>Puniceicoccales</taxon>
        <taxon>Coraliomargaritaceae</taxon>
        <taxon>Thalassobacterium</taxon>
    </lineage>
</organism>
<keyword evidence="3" id="KW-1185">Reference proteome</keyword>
<dbReference type="RefSeq" id="WP_308948183.1">
    <property type="nucleotide sequence ID" value="NZ_JARXHW010000002.1"/>
</dbReference>
<comment type="caution">
    <text evidence="2">The sequence shown here is derived from an EMBL/GenBank/DDBJ whole genome shotgun (WGS) entry which is preliminary data.</text>
</comment>
<evidence type="ECO:0000313" key="3">
    <source>
        <dbReference type="Proteomes" id="UP001225316"/>
    </source>
</evidence>
<name>A0ABU1ASR1_9BACT</name>
<dbReference type="Pfam" id="PF20247">
    <property type="entry name" value="DUF6602"/>
    <property type="match status" value="1"/>
</dbReference>
<protein>
    <recommendedName>
        <fullName evidence="1">DUF6602 domain-containing protein</fullName>
    </recommendedName>
</protein>
<feature type="domain" description="DUF6602" evidence="1">
    <location>
        <begin position="31"/>
        <end position="126"/>
    </location>
</feature>
<dbReference type="InterPro" id="IPR046537">
    <property type="entry name" value="DUF6602"/>
</dbReference>
<gene>
    <name evidence="2" type="ORF">QEH52_01570</name>
</gene>
<proteinExistence type="predicted"/>